<feature type="compositionally biased region" description="Low complexity" evidence="1">
    <location>
        <begin position="203"/>
        <end position="221"/>
    </location>
</feature>
<dbReference type="EMBL" id="BPVZ01000084">
    <property type="protein sequence ID" value="GKV29876.1"/>
    <property type="molecule type" value="Genomic_DNA"/>
</dbReference>
<feature type="compositionally biased region" description="Polar residues" evidence="1">
    <location>
        <begin position="499"/>
        <end position="517"/>
    </location>
</feature>
<dbReference type="Proteomes" id="UP001054252">
    <property type="component" value="Unassembled WGS sequence"/>
</dbReference>
<feature type="compositionally biased region" description="Polar residues" evidence="1">
    <location>
        <begin position="14"/>
        <end position="27"/>
    </location>
</feature>
<keyword evidence="3" id="KW-1185">Reference proteome</keyword>
<evidence type="ECO:0000313" key="2">
    <source>
        <dbReference type="EMBL" id="GKV29876.1"/>
    </source>
</evidence>
<feature type="compositionally biased region" description="Basic and acidic residues" evidence="1">
    <location>
        <begin position="393"/>
        <end position="407"/>
    </location>
</feature>
<name>A0AAV5KYU3_9ROSI</name>
<feature type="compositionally biased region" description="Polar residues" evidence="1">
    <location>
        <begin position="336"/>
        <end position="356"/>
    </location>
</feature>
<feature type="region of interest" description="Disordered" evidence="1">
    <location>
        <begin position="393"/>
        <end position="415"/>
    </location>
</feature>
<organism evidence="2 3">
    <name type="scientific">Rubroshorea leprosula</name>
    <dbReference type="NCBI Taxonomy" id="152421"/>
    <lineage>
        <taxon>Eukaryota</taxon>
        <taxon>Viridiplantae</taxon>
        <taxon>Streptophyta</taxon>
        <taxon>Embryophyta</taxon>
        <taxon>Tracheophyta</taxon>
        <taxon>Spermatophyta</taxon>
        <taxon>Magnoliopsida</taxon>
        <taxon>eudicotyledons</taxon>
        <taxon>Gunneridae</taxon>
        <taxon>Pentapetalae</taxon>
        <taxon>rosids</taxon>
        <taxon>malvids</taxon>
        <taxon>Malvales</taxon>
        <taxon>Dipterocarpaceae</taxon>
        <taxon>Rubroshorea</taxon>
    </lineage>
</organism>
<sequence length="632" mass="69066">MHRLSQRESVVYGYNNSPNTPQGNSDFDFNDVFGGPPRRFSIQELRHSESADSHASRRNDETVALGKLWSGLSEKPVFGEGGVNRSRNSSDNFFDDIFNGSQPLCSSPRKYERELFSSSPGFQVLSPARPLPPKAEPFGSSLPAQFSLPAKLNKGMELPTFGSATGSRNKDGGSNGLSSYLFSPLSRSSSQAEDSRNKLRNGSQSSRRLSALSRELSLGSEDSLELTKHDETETKSNSMKDLNDSELNGSQFHFSIYKWASKGIPLAMPLRGGNGSRSKEKDRPERCSSQIACESMANGLPTAAAAAHDAALVSNDRISATTEPTGMDKSTDNREPCQTNKEAIPPTSESQTSSPLGSAVDNANDDIAFCKKGEETTPCSIPESNKSKIVKENSAVKEEAHKPKTPEPKSLGLPFYGDDQQGIVNKTERAGRKQSANNIKKPSVILDAVENLKKIDRRRYSFDSAEVGKTSMQGSPRNSGNLGKSKVRGKVKEFVRMFNQDSSSKPTIDNASKNQSSRWKETGTVKADNKVNIGMSERVKKMQMPSVRKETSSPDVSVMVDDYLEKTAKRDSTRNDPKHIWNGAPVHEDSTATKAGLEKLGIHKLILNVVLISSRILIVPFHIADRNATQSV</sequence>
<feature type="compositionally biased region" description="Low complexity" evidence="1">
    <location>
        <begin position="177"/>
        <end position="190"/>
    </location>
</feature>
<protein>
    <recommendedName>
        <fullName evidence="4">J domain-containing protein required for chloroplast accumulation response 1</fullName>
    </recommendedName>
</protein>
<feature type="compositionally biased region" description="Polar residues" evidence="1">
    <location>
        <begin position="235"/>
        <end position="244"/>
    </location>
</feature>
<feature type="region of interest" description="Disordered" evidence="1">
    <location>
        <begin position="159"/>
        <end position="244"/>
    </location>
</feature>
<comment type="caution">
    <text evidence="2">The sequence shown here is derived from an EMBL/GenBank/DDBJ whole genome shotgun (WGS) entry which is preliminary data.</text>
</comment>
<feature type="region of interest" description="Disordered" evidence="1">
    <location>
        <begin position="499"/>
        <end position="523"/>
    </location>
</feature>
<evidence type="ECO:0000256" key="1">
    <source>
        <dbReference type="SAM" id="MobiDB-lite"/>
    </source>
</evidence>
<feature type="compositionally biased region" description="Polar residues" evidence="1">
    <location>
        <begin position="470"/>
        <end position="482"/>
    </location>
</feature>
<feature type="region of interest" description="Disordered" evidence="1">
    <location>
        <begin position="1"/>
        <end position="35"/>
    </location>
</feature>
<accession>A0AAV5KYU3</accession>
<proteinExistence type="predicted"/>
<feature type="region of interest" description="Disordered" evidence="1">
    <location>
        <begin position="320"/>
        <end position="361"/>
    </location>
</feature>
<evidence type="ECO:0000313" key="3">
    <source>
        <dbReference type="Proteomes" id="UP001054252"/>
    </source>
</evidence>
<feature type="region of interest" description="Disordered" evidence="1">
    <location>
        <begin position="466"/>
        <end position="485"/>
    </location>
</feature>
<feature type="compositionally biased region" description="Basic and acidic residues" evidence="1">
    <location>
        <begin position="225"/>
        <end position="234"/>
    </location>
</feature>
<gene>
    <name evidence="2" type="ORF">SLEP1_g38754</name>
</gene>
<dbReference type="AlphaFoldDB" id="A0AAV5KYU3"/>
<reference evidence="2 3" key="1">
    <citation type="journal article" date="2021" name="Commun. Biol.">
        <title>The genome of Shorea leprosula (Dipterocarpaceae) highlights the ecological relevance of drought in aseasonal tropical rainforests.</title>
        <authorList>
            <person name="Ng K.K.S."/>
            <person name="Kobayashi M.J."/>
            <person name="Fawcett J.A."/>
            <person name="Hatakeyama M."/>
            <person name="Paape T."/>
            <person name="Ng C.H."/>
            <person name="Ang C.C."/>
            <person name="Tnah L.H."/>
            <person name="Lee C.T."/>
            <person name="Nishiyama T."/>
            <person name="Sese J."/>
            <person name="O'Brien M.J."/>
            <person name="Copetti D."/>
            <person name="Mohd Noor M.I."/>
            <person name="Ong R.C."/>
            <person name="Putra M."/>
            <person name="Sireger I.Z."/>
            <person name="Indrioko S."/>
            <person name="Kosugi Y."/>
            <person name="Izuno A."/>
            <person name="Isagi Y."/>
            <person name="Lee S.L."/>
            <person name="Shimizu K.K."/>
        </authorList>
    </citation>
    <scope>NUCLEOTIDE SEQUENCE [LARGE SCALE GENOMIC DNA]</scope>
    <source>
        <strain evidence="2">214</strain>
    </source>
</reference>
<evidence type="ECO:0008006" key="4">
    <source>
        <dbReference type="Google" id="ProtNLM"/>
    </source>
</evidence>